<evidence type="ECO:0000256" key="5">
    <source>
        <dbReference type="ARBA" id="ARBA00023180"/>
    </source>
</evidence>
<evidence type="ECO:0000256" key="3">
    <source>
        <dbReference type="ARBA" id="ARBA00022729"/>
    </source>
</evidence>
<keyword evidence="6" id="KW-0812">Transmembrane</keyword>
<proteinExistence type="inferred from homology"/>
<organism evidence="7 8">
    <name type="scientific">Bemisia tabaci</name>
    <name type="common">Sweetpotato whitefly</name>
    <name type="synonym">Aleurodes tabaci</name>
    <dbReference type="NCBI Taxonomy" id="7038"/>
    <lineage>
        <taxon>Eukaryota</taxon>
        <taxon>Metazoa</taxon>
        <taxon>Ecdysozoa</taxon>
        <taxon>Arthropoda</taxon>
        <taxon>Hexapoda</taxon>
        <taxon>Insecta</taxon>
        <taxon>Pterygota</taxon>
        <taxon>Neoptera</taxon>
        <taxon>Paraneoptera</taxon>
        <taxon>Hemiptera</taxon>
        <taxon>Sternorrhyncha</taxon>
        <taxon>Aleyrodoidea</taxon>
        <taxon>Aleyrodidae</taxon>
        <taxon>Aleyrodinae</taxon>
        <taxon>Bemisia</taxon>
    </lineage>
</organism>
<dbReference type="AlphaFoldDB" id="A0A9P0A299"/>
<dbReference type="GO" id="GO:0006508">
    <property type="term" value="P:proteolysis"/>
    <property type="evidence" value="ECO:0007669"/>
    <property type="project" value="UniProtKB-KW"/>
</dbReference>
<evidence type="ECO:0000256" key="1">
    <source>
        <dbReference type="ARBA" id="ARBA00011079"/>
    </source>
</evidence>
<evidence type="ECO:0000313" key="8">
    <source>
        <dbReference type="Proteomes" id="UP001152759"/>
    </source>
</evidence>
<dbReference type="Proteomes" id="UP001152759">
    <property type="component" value="Chromosome 10"/>
</dbReference>
<evidence type="ECO:0000313" key="7">
    <source>
        <dbReference type="EMBL" id="CAH0382893.1"/>
    </source>
</evidence>
<dbReference type="EMBL" id="OU963871">
    <property type="protein sequence ID" value="CAH0382893.1"/>
    <property type="molecule type" value="Genomic_DNA"/>
</dbReference>
<gene>
    <name evidence="7" type="ORF">BEMITA_LOCUS2388</name>
</gene>
<keyword evidence="3" id="KW-0732">Signal</keyword>
<feature type="non-terminal residue" evidence="7">
    <location>
        <position position="1"/>
    </location>
</feature>
<reference evidence="7" key="1">
    <citation type="submission" date="2021-12" db="EMBL/GenBank/DDBJ databases">
        <authorList>
            <person name="King R."/>
        </authorList>
    </citation>
    <scope>NUCLEOTIDE SEQUENCE</scope>
</reference>
<dbReference type="GO" id="GO:0008239">
    <property type="term" value="F:dipeptidyl-peptidase activity"/>
    <property type="evidence" value="ECO:0007669"/>
    <property type="project" value="TreeGrafter"/>
</dbReference>
<evidence type="ECO:0000256" key="4">
    <source>
        <dbReference type="ARBA" id="ARBA00022801"/>
    </source>
</evidence>
<keyword evidence="5" id="KW-0325">Glycoprotein</keyword>
<name>A0A9P0A299_BEMTA</name>
<feature type="transmembrane region" description="Helical" evidence="6">
    <location>
        <begin position="82"/>
        <end position="100"/>
    </location>
</feature>
<dbReference type="InterPro" id="IPR029058">
    <property type="entry name" value="AB_hydrolase_fold"/>
</dbReference>
<dbReference type="PANTHER" id="PTHR11010">
    <property type="entry name" value="PROTEASE S28 PRO-X CARBOXYPEPTIDASE-RELATED"/>
    <property type="match status" value="1"/>
</dbReference>
<sequence>MTLVPFLFVYHDVFNKTNFSLRNFFQTWSDMKLRIKKLAASLTNLPTGNAGKPPRKLKPEEELVYHLCGGKDFIGAGTEEELGVALMLLFLAIPCVFLVVNVRAIDDSPRPDYFHPLGGLTMQLESYVKEHGPTEGLEADLWFEQKLDHFTPSNTEVFSQRYAMNKAYYGNNSLAFLLISGDMAMIEHFIGYSFMGDEARKWRAATFMLEHRFYGKTIPKGNLEMDSLKYLSSEQALADVANFITQMNIQHGFENPKWIVFGWSYAGSLAAWMRYRYPHLVYAAVASSAPLVANADFSGYFQEVSKALTTVEPKCADPIRDAFSIMSAGMKNKTKRAHYAELFKGRPLCRYNSEWAEFYGTNK</sequence>
<keyword evidence="2" id="KW-0645">Protease</keyword>
<protein>
    <submittedName>
        <fullName evidence="7">Uncharacterized protein</fullName>
    </submittedName>
</protein>
<dbReference type="InterPro" id="IPR008758">
    <property type="entry name" value="Peptidase_S28"/>
</dbReference>
<dbReference type="SUPFAM" id="SSF53474">
    <property type="entry name" value="alpha/beta-Hydrolases"/>
    <property type="match status" value="1"/>
</dbReference>
<dbReference type="GO" id="GO:0070008">
    <property type="term" value="F:serine-type exopeptidase activity"/>
    <property type="evidence" value="ECO:0007669"/>
    <property type="project" value="InterPro"/>
</dbReference>
<accession>A0A9P0A299</accession>
<keyword evidence="8" id="KW-1185">Reference proteome</keyword>
<dbReference type="Gene3D" id="3.40.50.1820">
    <property type="entry name" value="alpha/beta hydrolase"/>
    <property type="match status" value="1"/>
</dbReference>
<dbReference type="Pfam" id="PF05577">
    <property type="entry name" value="Peptidase_S28"/>
    <property type="match status" value="1"/>
</dbReference>
<evidence type="ECO:0000256" key="6">
    <source>
        <dbReference type="SAM" id="Phobius"/>
    </source>
</evidence>
<dbReference type="PANTHER" id="PTHR11010:SF117">
    <property type="entry name" value="SERINE PROTEASE 16"/>
    <property type="match status" value="1"/>
</dbReference>
<keyword evidence="4" id="KW-0378">Hydrolase</keyword>
<keyword evidence="6" id="KW-0472">Membrane</keyword>
<evidence type="ECO:0000256" key="2">
    <source>
        <dbReference type="ARBA" id="ARBA00022670"/>
    </source>
</evidence>
<comment type="similarity">
    <text evidence="1">Belongs to the peptidase S28 family.</text>
</comment>
<keyword evidence="6" id="KW-1133">Transmembrane helix</keyword>